<keyword evidence="4" id="KW-0749">Sporulation</keyword>
<comment type="subcellular location">
    <subcellularLocation>
        <location evidence="1">Cell septum</location>
    </subcellularLocation>
</comment>
<evidence type="ECO:0000256" key="5">
    <source>
        <dbReference type="ARBA" id="ARBA00023210"/>
    </source>
</evidence>
<keyword evidence="3 7" id="KW-0132">Cell division</keyword>
<dbReference type="GO" id="GO:0030428">
    <property type="term" value="C:cell septum"/>
    <property type="evidence" value="ECO:0007669"/>
    <property type="project" value="UniProtKB-SubCell"/>
</dbReference>
<accession>A0A1G9V9D8</accession>
<evidence type="ECO:0000256" key="3">
    <source>
        <dbReference type="ARBA" id="ARBA00022618"/>
    </source>
</evidence>
<dbReference type="AlphaFoldDB" id="A0A1G9V9D8"/>
<dbReference type="InterPro" id="IPR006776">
    <property type="entry name" value="SsgB"/>
</dbReference>
<dbReference type="InterPro" id="IPR038658">
    <property type="entry name" value="SsgB_sf"/>
</dbReference>
<reference evidence="8" key="1">
    <citation type="submission" date="2016-10" db="EMBL/GenBank/DDBJ databases">
        <authorList>
            <person name="Varghese N."/>
            <person name="Submissions S."/>
        </authorList>
    </citation>
    <scope>NUCLEOTIDE SEQUENCE [LARGE SCALE GENOMIC DNA]</scope>
    <source>
        <strain evidence="8">DSM 44796</strain>
    </source>
</reference>
<evidence type="ECO:0000256" key="6">
    <source>
        <dbReference type="ARBA" id="ARBA00023306"/>
    </source>
</evidence>
<dbReference type="EMBL" id="FNET01000025">
    <property type="protein sequence ID" value="SDM68505.1"/>
    <property type="molecule type" value="Genomic_DNA"/>
</dbReference>
<dbReference type="Gene3D" id="2.30.31.20">
    <property type="entry name" value="Sporulation-specific cell division protein SsgB"/>
    <property type="match status" value="1"/>
</dbReference>
<evidence type="ECO:0000256" key="1">
    <source>
        <dbReference type="ARBA" id="ARBA00004431"/>
    </source>
</evidence>
<dbReference type="Pfam" id="PF04686">
    <property type="entry name" value="SsgA"/>
    <property type="match status" value="1"/>
</dbReference>
<comment type="similarity">
    <text evidence="2">Belongs to the SsgA family.</text>
</comment>
<dbReference type="GO" id="GO:0000917">
    <property type="term" value="P:division septum assembly"/>
    <property type="evidence" value="ECO:0007669"/>
    <property type="project" value="UniProtKB-KW"/>
</dbReference>
<dbReference type="Proteomes" id="UP000199682">
    <property type="component" value="Unassembled WGS sequence"/>
</dbReference>
<gene>
    <name evidence="7" type="ORF">SAMN04488074_12553</name>
</gene>
<evidence type="ECO:0000313" key="8">
    <source>
        <dbReference type="Proteomes" id="UP000199682"/>
    </source>
</evidence>
<dbReference type="GO" id="GO:0030435">
    <property type="term" value="P:sporulation resulting in formation of a cellular spore"/>
    <property type="evidence" value="ECO:0007669"/>
    <property type="project" value="UniProtKB-KW"/>
</dbReference>
<evidence type="ECO:0000256" key="2">
    <source>
        <dbReference type="ARBA" id="ARBA00009323"/>
    </source>
</evidence>
<organism evidence="7 8">
    <name type="scientific">Lentzea albidocapillata subsp. violacea</name>
    <dbReference type="NCBI Taxonomy" id="128104"/>
    <lineage>
        <taxon>Bacteria</taxon>
        <taxon>Bacillati</taxon>
        <taxon>Actinomycetota</taxon>
        <taxon>Actinomycetes</taxon>
        <taxon>Pseudonocardiales</taxon>
        <taxon>Pseudonocardiaceae</taxon>
        <taxon>Lentzea</taxon>
    </lineage>
</organism>
<dbReference type="RefSeq" id="WP_176929938.1">
    <property type="nucleotide sequence ID" value="NZ_FNET01000025.1"/>
</dbReference>
<proteinExistence type="inferred from homology"/>
<evidence type="ECO:0000256" key="4">
    <source>
        <dbReference type="ARBA" id="ARBA00022969"/>
    </source>
</evidence>
<protein>
    <submittedName>
        <fullName evidence="7">Streptomyces sporulation and cell division protein, SsgA</fullName>
    </submittedName>
</protein>
<name>A0A1G9V9D8_9PSEU</name>
<sequence>MRVASRTVFDFVRPNGSTAPVETELLYRSEDPFAVTMRFRAGGSATTWVMGRDLLAEGMSSRAGDGDVRLRPHSSRVLVLELVSDRHMTVFRVPAGTLRKFLDATDRLVPRGTERFDADAFLSTVLR</sequence>
<evidence type="ECO:0000313" key="7">
    <source>
        <dbReference type="EMBL" id="SDM68505.1"/>
    </source>
</evidence>
<keyword evidence="6" id="KW-0131">Cell cycle</keyword>
<keyword evidence="5" id="KW-0717">Septation</keyword>